<dbReference type="PANTHER" id="PTHR31513:SF2">
    <property type="entry name" value="MRAZ"/>
    <property type="match status" value="1"/>
</dbReference>
<evidence type="ECO:0000313" key="2">
    <source>
        <dbReference type="Proteomes" id="UP001163046"/>
    </source>
</evidence>
<dbReference type="PANTHER" id="PTHR31513">
    <property type="entry name" value="EPHRIN TYPE-B RECEPTOR"/>
    <property type="match status" value="1"/>
</dbReference>
<comment type="caution">
    <text evidence="1">The sequence shown here is derived from an EMBL/GenBank/DDBJ whole genome shotgun (WGS) entry which is preliminary data.</text>
</comment>
<dbReference type="EMBL" id="MU827778">
    <property type="protein sequence ID" value="KAJ7340198.1"/>
    <property type="molecule type" value="Genomic_DNA"/>
</dbReference>
<gene>
    <name evidence="1" type="ORF">OS493_002929</name>
</gene>
<dbReference type="AlphaFoldDB" id="A0A9W9YHS5"/>
<reference evidence="1" key="1">
    <citation type="submission" date="2023-01" db="EMBL/GenBank/DDBJ databases">
        <title>Genome assembly of the deep-sea coral Lophelia pertusa.</title>
        <authorList>
            <person name="Herrera S."/>
            <person name="Cordes E."/>
        </authorList>
    </citation>
    <scope>NUCLEOTIDE SEQUENCE</scope>
    <source>
        <strain evidence="1">USNM1676648</strain>
        <tissue evidence="1">Polyp</tissue>
    </source>
</reference>
<protein>
    <submittedName>
        <fullName evidence="1">Uncharacterized protein</fullName>
    </submittedName>
</protein>
<name>A0A9W9YHS5_9CNID</name>
<dbReference type="Proteomes" id="UP001163046">
    <property type="component" value="Unassembled WGS sequence"/>
</dbReference>
<sequence>MYEPIEFGSSGGGAAGKQGAGGGTIFLNVTNLLEIDGALSADGANALPRGGGGSGGSVWVHCNIIKGFGKITANGGSSPQDTVHPYYHGGGGAGGRIAVYFTKNDTFSYFSYQAHGGQAKEGLENVENGGPGTVFLYHLVHTHRTLLIDNNGGKPLNKHINYAKLAEEGGKAWVMPESGIHHFAAQEHKFHFEELQIYGKAHLAIWPRAGNDTRNVSLFFKYMIGDRSGMVHIGDKQVMDLKRPEIDLPFSAQVYSGGFLGLAPYTEIHGVEIIVRGTLAYIQI</sequence>
<evidence type="ECO:0000313" key="1">
    <source>
        <dbReference type="EMBL" id="KAJ7340198.1"/>
    </source>
</evidence>
<organism evidence="1 2">
    <name type="scientific">Desmophyllum pertusum</name>
    <dbReference type="NCBI Taxonomy" id="174260"/>
    <lineage>
        <taxon>Eukaryota</taxon>
        <taxon>Metazoa</taxon>
        <taxon>Cnidaria</taxon>
        <taxon>Anthozoa</taxon>
        <taxon>Hexacorallia</taxon>
        <taxon>Scleractinia</taxon>
        <taxon>Caryophylliina</taxon>
        <taxon>Caryophylliidae</taxon>
        <taxon>Desmophyllum</taxon>
    </lineage>
</organism>
<proteinExistence type="predicted"/>
<keyword evidence="2" id="KW-1185">Reference proteome</keyword>
<accession>A0A9W9YHS5</accession>